<evidence type="ECO:0000313" key="1">
    <source>
        <dbReference type="EMBL" id="BBJ03771.1"/>
    </source>
</evidence>
<gene>
    <name evidence="1" type="ORF">YBY_16190</name>
</gene>
<name>A0A455W4E6_MARNT</name>
<accession>A0A455W4E6</accession>
<dbReference type="EMBL" id="AP019537">
    <property type="protein sequence ID" value="BBJ03771.1"/>
    <property type="molecule type" value="Genomic_DNA"/>
</dbReference>
<evidence type="ECO:0008006" key="2">
    <source>
        <dbReference type="Google" id="ProtNLM"/>
    </source>
</evidence>
<reference evidence="1" key="1">
    <citation type="submission" date="2019-03" db="EMBL/GenBank/DDBJ databases">
        <title>Whole genome analysis of nitrate-reducing bacteria Marinobacter hydrocarbonoclasticus YB03.</title>
        <authorList>
            <person name="Azam A.H."/>
            <person name="Yuk S.R."/>
            <person name="Kamarisima K."/>
            <person name="Miyanaga K."/>
            <person name="Tanji Y."/>
        </authorList>
    </citation>
    <scope>NUCLEOTIDE SEQUENCE</scope>
    <source>
        <strain evidence="1">YB03</strain>
    </source>
</reference>
<proteinExistence type="predicted"/>
<organism evidence="1">
    <name type="scientific">Marinobacter nauticus</name>
    <name type="common">Marinobacter hydrocarbonoclasticus</name>
    <name type="synonym">Marinobacter aquaeolei</name>
    <dbReference type="NCBI Taxonomy" id="2743"/>
    <lineage>
        <taxon>Bacteria</taxon>
        <taxon>Pseudomonadati</taxon>
        <taxon>Pseudomonadota</taxon>
        <taxon>Gammaproteobacteria</taxon>
        <taxon>Pseudomonadales</taxon>
        <taxon>Marinobacteraceae</taxon>
        <taxon>Marinobacter</taxon>
    </lineage>
</organism>
<protein>
    <recommendedName>
        <fullName evidence="2">Restriction alleviation protein, Lar family</fullName>
    </recommendedName>
</protein>
<sequence>MTNPATEKPCPFCNGTDLDPNRWGMGGQYTLCKTCGAFGPDASSGITWNDRNGQENQGEKQ</sequence>
<dbReference type="AlphaFoldDB" id="A0A455W4E6"/>